<dbReference type="PATRIC" id="fig|1603606.3.peg.481"/>
<sequence length="990" mass="106524">MKNTLAKLRELPPLQKAALWLGIAVLVYTLIGFLVAPLILKAVLEKKLPQALNRPVTIETVRLNPFALSLTIEGFALAEKDGPDPFVFFDRLYVNLESFSLFKKGLILQSISLKGPAIHVRRLDEKTFSFSDLLAGPAGEEPAEEKSGPFLFSINNIEIENGSIRYEDLPKGASHTIDAFTLAIPSISNLPSRVQASVQPHFSAVINGTPISLAGGSKPFAETRATEVDLKMSGINIPEYLAYIPNPTGLTVKSALLDIDTRLSYLLMPDEAARLALTGTLTLRAVEVIDGKGESYLRFPSLTVVLADSDLLKKEIRLAELTLDSPQLDLTRLPDGSILPLALLSPSDGGAPEAPADREEAPSPSDDPVSVTIDRFRLDNGAVTWTDQALENPARVRLDAIALTAAPLSTVPGTENAVTGSLRLNQTGSLKTDGILVLDPLALNTSVTVEGVQLKDFQPYLSEEARIVLAGGTLGLQGDLAVKEDAAGQPGLHFAGQSSVAGLATTDTLSGEDLVKWKDLQVREIAFSSSPFELTIAEIRLENPYVKVLINDDGTVNISHIARTDGRKDAPSTAPLGKETPPGAEAKIAIQKVTLRNGKVLFLDRSIKPAYGANLDQLNGAITGLSSRAGTLATVKVDARIDKQAPLAISGEVNPLSEVPFADIKIDFKDFNLSPLSPYTGKYVGYKTDKGKLNLDLRYQLKGNRLESSNNVFLDQFTLGEGVESPDATSLPVSLALALLKNRQGEISLDIPVTGDLNDPEFSVGGVVIQVLVNLVTKAATSPFALLGSLIPEGEDLQHIPFEPGRAQLTAETTGKLSAVANVLHERPGLRMDISGGAASVLDRRALARIRMDKLVKLEKLKGTGGKKGEDVDLQGIEVNVEEYPRYLKQAYSKALKAAEDEGRKEPLPGSPENEGEAVSRMEAFLLQGIKIEEEELRLLALDRANTVLGYLIEPGKVEPGRLFVIEPHLARPEEEGAQESQTQVELLLK</sequence>
<dbReference type="InterPro" id="IPR008023">
    <property type="entry name" value="DUF748"/>
</dbReference>
<evidence type="ECO:0000256" key="1">
    <source>
        <dbReference type="SAM" id="MobiDB-lite"/>
    </source>
</evidence>
<dbReference type="InterPro" id="IPR052894">
    <property type="entry name" value="AsmA-related"/>
</dbReference>
<dbReference type="KEGG" id="des:DSOUD_0444"/>
<gene>
    <name evidence="3" type="ORF">DSOUD_0444</name>
</gene>
<organism evidence="3 4">
    <name type="scientific">Desulfuromonas soudanensis</name>
    <dbReference type="NCBI Taxonomy" id="1603606"/>
    <lineage>
        <taxon>Bacteria</taxon>
        <taxon>Pseudomonadati</taxon>
        <taxon>Thermodesulfobacteriota</taxon>
        <taxon>Desulfuromonadia</taxon>
        <taxon>Desulfuromonadales</taxon>
        <taxon>Desulfuromonadaceae</taxon>
        <taxon>Desulfuromonas</taxon>
    </lineage>
</organism>
<feature type="region of interest" description="Disordered" evidence="1">
    <location>
        <begin position="348"/>
        <end position="369"/>
    </location>
</feature>
<dbReference type="Proteomes" id="UP000057158">
    <property type="component" value="Chromosome"/>
</dbReference>
<keyword evidence="4" id="KW-1185">Reference proteome</keyword>
<reference evidence="3 4" key="1">
    <citation type="submission" date="2015-07" db="EMBL/GenBank/DDBJ databases">
        <title>Isolation and Genomic Characterization of a Novel Halophilic Metal-Reducing Deltaproteobacterium from the Deep Subsurface.</title>
        <authorList>
            <person name="Badalamenti J.P."/>
            <person name="Summers Z.M."/>
            <person name="Gralnick J.A."/>
            <person name="Bond D.R."/>
        </authorList>
    </citation>
    <scope>NUCLEOTIDE SEQUENCE [LARGE SCALE GENOMIC DNA]</scope>
    <source>
        <strain evidence="3 4">WTL</strain>
    </source>
</reference>
<keyword evidence="2" id="KW-0812">Transmembrane</keyword>
<feature type="transmembrane region" description="Helical" evidence="2">
    <location>
        <begin position="20"/>
        <end position="40"/>
    </location>
</feature>
<dbReference type="PANTHER" id="PTHR30441">
    <property type="entry name" value="DUF748 DOMAIN-CONTAINING PROTEIN"/>
    <property type="match status" value="1"/>
</dbReference>
<dbReference type="Pfam" id="PF05359">
    <property type="entry name" value="DUF748"/>
    <property type="match status" value="2"/>
</dbReference>
<keyword evidence="2" id="KW-1133">Transmembrane helix</keyword>
<protein>
    <recommendedName>
        <fullName evidence="5">DUF748 domain-containing protein</fullName>
    </recommendedName>
</protein>
<name>A0A0M4D089_9BACT</name>
<proteinExistence type="predicted"/>
<dbReference type="EMBL" id="CP010802">
    <property type="protein sequence ID" value="ALC15238.1"/>
    <property type="molecule type" value="Genomic_DNA"/>
</dbReference>
<dbReference type="PANTHER" id="PTHR30441:SF8">
    <property type="entry name" value="DUF748 DOMAIN-CONTAINING PROTEIN"/>
    <property type="match status" value="1"/>
</dbReference>
<dbReference type="GO" id="GO:0005886">
    <property type="term" value="C:plasma membrane"/>
    <property type="evidence" value="ECO:0007669"/>
    <property type="project" value="TreeGrafter"/>
</dbReference>
<keyword evidence="2" id="KW-0472">Membrane</keyword>
<dbReference type="AlphaFoldDB" id="A0A0M4D089"/>
<dbReference type="STRING" id="1603606.DSOUD_0444"/>
<dbReference type="GO" id="GO:0090313">
    <property type="term" value="P:regulation of protein targeting to membrane"/>
    <property type="evidence" value="ECO:0007669"/>
    <property type="project" value="TreeGrafter"/>
</dbReference>
<feature type="compositionally biased region" description="Basic and acidic residues" evidence="1">
    <location>
        <begin position="898"/>
        <end position="907"/>
    </location>
</feature>
<accession>A0A0M4D089</accession>
<evidence type="ECO:0000313" key="3">
    <source>
        <dbReference type="EMBL" id="ALC15238.1"/>
    </source>
</evidence>
<evidence type="ECO:0000256" key="2">
    <source>
        <dbReference type="SAM" id="Phobius"/>
    </source>
</evidence>
<feature type="region of interest" description="Disordered" evidence="1">
    <location>
        <begin position="898"/>
        <end position="917"/>
    </location>
</feature>
<dbReference type="OrthoDB" id="9757969at2"/>
<dbReference type="RefSeq" id="WP_053549462.1">
    <property type="nucleotide sequence ID" value="NZ_CP010802.1"/>
</dbReference>
<evidence type="ECO:0000313" key="4">
    <source>
        <dbReference type="Proteomes" id="UP000057158"/>
    </source>
</evidence>
<evidence type="ECO:0008006" key="5">
    <source>
        <dbReference type="Google" id="ProtNLM"/>
    </source>
</evidence>